<dbReference type="SUPFAM" id="SSF82171">
    <property type="entry name" value="DPP6 N-terminal domain-like"/>
    <property type="match status" value="1"/>
</dbReference>
<dbReference type="Pfam" id="PF14200">
    <property type="entry name" value="RicinB_lectin_2"/>
    <property type="match status" value="4"/>
</dbReference>
<evidence type="ECO:0000256" key="1">
    <source>
        <dbReference type="ARBA" id="ARBA00022737"/>
    </source>
</evidence>
<reference evidence="7" key="1">
    <citation type="journal article" date="2019" name="Int. J. Syst. Evol. Microbiol.">
        <title>The Global Catalogue of Microorganisms (GCM) 10K type strain sequencing project: providing services to taxonomists for standard genome sequencing and annotation.</title>
        <authorList>
            <consortium name="The Broad Institute Genomics Platform"/>
            <consortium name="The Broad Institute Genome Sequencing Center for Infectious Disease"/>
            <person name="Wu L."/>
            <person name="Ma J."/>
        </authorList>
    </citation>
    <scope>NUCLEOTIDE SEQUENCE [LARGE SCALE GENOMIC DNA]</scope>
    <source>
        <strain evidence="7">JCM 10083</strain>
    </source>
</reference>
<keyword evidence="3" id="KW-0624">Polysaccharide degradation</keyword>
<dbReference type="InterPro" id="IPR013783">
    <property type="entry name" value="Ig-like_fold"/>
</dbReference>
<feature type="compositionally biased region" description="Low complexity" evidence="4">
    <location>
        <begin position="656"/>
        <end position="681"/>
    </location>
</feature>
<keyword evidence="2" id="KW-0326">Glycosidase</keyword>
<dbReference type="EMBL" id="JBHTEE010000001">
    <property type="protein sequence ID" value="MFC7606262.1"/>
    <property type="molecule type" value="Genomic_DNA"/>
</dbReference>
<feature type="domain" description="Fibronectin type-III" evidence="5">
    <location>
        <begin position="763"/>
        <end position="850"/>
    </location>
</feature>
<dbReference type="CDD" id="cd00063">
    <property type="entry name" value="FN3"/>
    <property type="match status" value="10"/>
</dbReference>
<sequence length="2261" mass="231068">MSIIEEAGVRGWSSSKLSWRNALPWVALLATAGLLLVLSPALPYRLSAAAADLADGVGRRLANTNSGLCLDVPAASQADGIKLQQWGCTGATAQSWTFTATPAGFYALRNVNSGKCLDVPYASPDPGVQLQQVVCNGSDAQNWQTVESATGFQVKNKANGLCMAVKDAALTNTAQIVQIACAGQPAQIWTISTSVNLADGVSRRAVNANSGLCLDVPASSQADGIKLQQWECNGAAGQNWTFTGTGDGFYTLRNVNSGKCLDVPYASPDPGTQLQQVVCNDADAQSWQVLELSGGTRLKNKASNLCAAVKDAALADMAQIIQIACATKDAQLWAVITRAPLDLADGVGRRAVNINSGLCLDVPASSQADGIKLQQWECNGAAGQNWTFTGTGDGFYTLRNVNSGKCLDVPYASPDPGTQLQQVVCNDADAQSWQVLELSGGTRLKNKASNLCAAVKDAALANMAQIIQIACATKDAQLWAITALGGLPGAPTAVQGTAGDRQATVTWTAPTDTGGMALTGYTVTATPGGRTATVSGQATTATVTGLTNGTNYTFTVVAANAAGSGPASQPSPGVTPVGPPAPPTAVTATAGDRQVIVTWTAPADTGGSPITGYTVTTTPGNTATTVAGTILTATITGLTNGTSYTFTVKAKNAVGTGTASASSSPATPNTTPGAPTNVTANGGDGKATVSWTAPADTGGSPITGYTVTTTPGGTTLVVTADRTSATVTGLANGTTYTFTVTARTTAGPGPESAPSNPVIPAAGLEAPTDVTAVPGDRQATVSWTAPGGTVTGYTITAAPGGRTATVSGQATTATVTGLTNGTAYTFTVVATNGQTTGPASQPSTAVTPAGPPGAPTTVTVEGGDGKATVSWTAPADTGGKPVTGYTVTAAPGDRTATVSGQATTATVTGLTNGTAYTFTVVATNTAGTSEPSAPSASVTPIGKPSPPTAVTATAGDGSATVSWQAPVNGGSTISGYTVTATPGNATATVAGTTLTATVGGLTNGTAYTFTVTATNAADTSEPSEPSNPVTPAVQAPPGAPFITDVYPRDGAVRVSWTPPDTGTSGLTRYVVTATPGAASVETAPDATETIVTGLTNGTAYTFTVTAFNAVGEGSASWPSNPVTPEPAKVPLRPAGVQAFPLDRRVDVRWVPVGDGGSPITGYVVTAQPGDVTVEVEATDTTASLTGLTNGTAYTVTVVARNSAGDSTPSAVEAVTPSANRPPGAPEQVLVGVPTTGTAEISWKPPVDTGTGPVTGYTVTAAPGGHSVTTSAATTTATVSGLNPETAYAFTVRAANASGNGTASGATGSIIPKVTVKRDPVLLSQAALATLRDVRDGRTLVFHNPPAQVTGLTLGDIVIIEDSPHAPEGFLGKVLSAAASGEEFIVSTTTSSLDEIFTDAAFSMDTRLDADQMEFIPAGPGARVAAAGPGTPRAFIRPPGVLVVDLSWTLRDRGRTTTQLNGWVTVDPSFKITNTLTSNLLDYRPKVVTETSVKLSSELRLDHGFRRGFQEKLTLGVVKGPCFKVKIRGVPVKVCTRFYINYTVSGEVSVGLSYAAHLDREVGVRCTASGTATENGCEIFENEGPGFWLDDCTGPSVVNCVGLYGDGQISTGIETDVALMLYGGVGPALTFTFPRFDLKTSTTQNPWCELAGLVRVGAALDARIFNKTYSPWRNPDLIPLAGKSLVCGDTFQGLKINPQVGQVAPGLSLQFDATVSGYPDNVTKNWAVLKGPGTINQDGLYTAGTEQGVAEIEVVSPATGGHPELRARAAVEVGTVYGTPSAPRRDGWSRPGQRSITASWQRPVSQGSSAISGYVVIAQPTASDDASDAVTAYAPGNATHALVQNLAPGETYRITVYARNAQGTSLPSESEEITTLDLTFPAPMTQGNDLATSNEVPRGRPDSTNSSLGVISGDGRYLFYLTQGRSNLAAAPVANPANYNLYLFRYDTTTTERIVVSRGLTGEAVTSAYIFKASRDGNAVAFLNGSNLIVHRINAGTSWSPGTDLAPYGVSNNGDVVLYRKKLAGTTAQFNAFRQVAGGAPQRMDEECTTGAADEKCLDLSATMSDDGSKVAYGTIDNRDGGNEWRVWVFDAAAGTRTEVTSDSAVPRVSNPIISGDGSTVAVSYTWWNRSPASEPLVSGLALKRLGTGPVTRADIVVPFVSDTSGQGGSANQEWATPEVLSGDGQVLAYHHRTKTGTGIFDALHSLRTYRVGGMTHIAGGSALTQPSLISLTDDGQRLVYTLTGASGSGLGLIPGVWHDLL</sequence>
<dbReference type="SMART" id="SM00060">
    <property type="entry name" value="FN3"/>
    <property type="match status" value="10"/>
</dbReference>
<dbReference type="PROSITE" id="PS50853">
    <property type="entry name" value="FN3"/>
    <property type="match status" value="10"/>
</dbReference>
<dbReference type="Gene3D" id="2.60.40.10">
    <property type="entry name" value="Immunoglobulins"/>
    <property type="match status" value="10"/>
</dbReference>
<dbReference type="SUPFAM" id="SSF50370">
    <property type="entry name" value="Ricin B-like lectins"/>
    <property type="match status" value="3"/>
</dbReference>
<feature type="domain" description="Fibronectin type-III" evidence="5">
    <location>
        <begin position="1036"/>
        <end position="1126"/>
    </location>
</feature>
<proteinExistence type="predicted"/>
<gene>
    <name evidence="6" type="ORF">ACFQVD_39795</name>
</gene>
<feature type="domain" description="Fibronectin type-III" evidence="5">
    <location>
        <begin position="487"/>
        <end position="578"/>
    </location>
</feature>
<dbReference type="InterPro" id="IPR000772">
    <property type="entry name" value="Ricin_B_lectin"/>
</dbReference>
<feature type="domain" description="Fibronectin type-III" evidence="5">
    <location>
        <begin position="1129"/>
        <end position="1220"/>
    </location>
</feature>
<feature type="region of interest" description="Disordered" evidence="4">
    <location>
        <begin position="1776"/>
        <end position="1800"/>
    </location>
</feature>
<name>A0ABW2TD98_9ACTN</name>
<feature type="compositionally biased region" description="Polar residues" evidence="4">
    <location>
        <begin position="927"/>
        <end position="938"/>
    </location>
</feature>
<evidence type="ECO:0000256" key="3">
    <source>
        <dbReference type="ARBA" id="ARBA00023326"/>
    </source>
</evidence>
<evidence type="ECO:0000313" key="7">
    <source>
        <dbReference type="Proteomes" id="UP001596514"/>
    </source>
</evidence>
<feature type="region of interest" description="Disordered" evidence="4">
    <location>
        <begin position="927"/>
        <end position="954"/>
    </location>
</feature>
<dbReference type="Proteomes" id="UP001596514">
    <property type="component" value="Unassembled WGS sequence"/>
</dbReference>
<dbReference type="CDD" id="cd00161">
    <property type="entry name" value="beta-trefoil_Ricin-like"/>
    <property type="match status" value="3"/>
</dbReference>
<feature type="compositionally biased region" description="Polar residues" evidence="4">
    <location>
        <begin position="1884"/>
        <end position="1894"/>
    </location>
</feature>
<dbReference type="RefSeq" id="WP_386368801.1">
    <property type="nucleotide sequence ID" value="NZ_JBHTEE010000001.1"/>
</dbReference>
<dbReference type="PANTHER" id="PTHR13817:SF73">
    <property type="entry name" value="FIBRONECTIN TYPE-III DOMAIN-CONTAINING PROTEIN"/>
    <property type="match status" value="1"/>
</dbReference>
<organism evidence="6 7">
    <name type="scientific">Streptosporangium amethystogenes subsp. fukuiense</name>
    <dbReference type="NCBI Taxonomy" id="698418"/>
    <lineage>
        <taxon>Bacteria</taxon>
        <taxon>Bacillati</taxon>
        <taxon>Actinomycetota</taxon>
        <taxon>Actinomycetes</taxon>
        <taxon>Streptosporangiales</taxon>
        <taxon>Streptosporangiaceae</taxon>
        <taxon>Streptosporangium</taxon>
    </lineage>
</organism>
<evidence type="ECO:0000256" key="2">
    <source>
        <dbReference type="ARBA" id="ARBA00023295"/>
    </source>
</evidence>
<feature type="region of interest" description="Disordered" evidence="4">
    <location>
        <begin position="656"/>
        <end position="705"/>
    </location>
</feature>
<dbReference type="InterPro" id="IPR003961">
    <property type="entry name" value="FN3_dom"/>
</dbReference>
<accession>A0ABW2TD98</accession>
<keyword evidence="3" id="KW-0119">Carbohydrate metabolism</keyword>
<feature type="domain" description="Fibronectin type-III" evidence="5">
    <location>
        <begin position="579"/>
        <end position="670"/>
    </location>
</feature>
<feature type="region of interest" description="Disordered" evidence="4">
    <location>
        <begin position="1884"/>
        <end position="1906"/>
    </location>
</feature>
<dbReference type="InterPro" id="IPR035992">
    <property type="entry name" value="Ricin_B-like_lectins"/>
</dbReference>
<dbReference type="Gene3D" id="2.80.10.50">
    <property type="match status" value="5"/>
</dbReference>
<feature type="domain" description="Fibronectin type-III" evidence="5">
    <location>
        <begin position="851"/>
        <end position="944"/>
    </location>
</feature>
<dbReference type="InterPro" id="IPR050964">
    <property type="entry name" value="Striated_Muscle_Regulatory"/>
</dbReference>
<protein>
    <submittedName>
        <fullName evidence="6">Fibronectin type III domain-containing protein</fullName>
    </submittedName>
</protein>
<feature type="region of interest" description="Disordered" evidence="4">
    <location>
        <begin position="1205"/>
        <end position="1227"/>
    </location>
</feature>
<feature type="domain" description="Fibronectin type-III" evidence="5">
    <location>
        <begin position="1224"/>
        <end position="1318"/>
    </location>
</feature>
<keyword evidence="7" id="KW-1185">Reference proteome</keyword>
<feature type="domain" description="Fibronectin type-III" evidence="5">
    <location>
        <begin position="671"/>
        <end position="762"/>
    </location>
</feature>
<dbReference type="Pfam" id="PF00041">
    <property type="entry name" value="fn3"/>
    <property type="match status" value="10"/>
</dbReference>
<evidence type="ECO:0000313" key="6">
    <source>
        <dbReference type="EMBL" id="MFC7606262.1"/>
    </source>
</evidence>
<dbReference type="PROSITE" id="PS50231">
    <property type="entry name" value="RICIN_B_LECTIN"/>
    <property type="match status" value="3"/>
</dbReference>
<dbReference type="PRINTS" id="PR00014">
    <property type="entry name" value="FNTYPEIII"/>
</dbReference>
<feature type="domain" description="Fibronectin type-III" evidence="5">
    <location>
        <begin position="1778"/>
        <end position="1877"/>
    </location>
</feature>
<dbReference type="SUPFAM" id="SSF49265">
    <property type="entry name" value="Fibronectin type III"/>
    <property type="match status" value="7"/>
</dbReference>
<dbReference type="SMART" id="SM00458">
    <property type="entry name" value="RICIN"/>
    <property type="match status" value="3"/>
</dbReference>
<feature type="compositionally biased region" description="Polar residues" evidence="4">
    <location>
        <begin position="1791"/>
        <end position="1800"/>
    </location>
</feature>
<comment type="caution">
    <text evidence="6">The sequence shown here is derived from an EMBL/GenBank/DDBJ whole genome shotgun (WGS) entry which is preliminary data.</text>
</comment>
<keyword evidence="2" id="KW-0378">Hydrolase</keyword>
<dbReference type="InterPro" id="IPR036116">
    <property type="entry name" value="FN3_sf"/>
</dbReference>
<feature type="region of interest" description="Disordered" evidence="4">
    <location>
        <begin position="835"/>
        <end position="855"/>
    </location>
</feature>
<evidence type="ECO:0000259" key="5">
    <source>
        <dbReference type="PROSITE" id="PS50853"/>
    </source>
</evidence>
<feature type="compositionally biased region" description="Polar residues" evidence="4">
    <location>
        <begin position="1017"/>
        <end position="1029"/>
    </location>
</feature>
<dbReference type="PANTHER" id="PTHR13817">
    <property type="entry name" value="TITIN"/>
    <property type="match status" value="1"/>
</dbReference>
<keyword evidence="1" id="KW-0677">Repeat</keyword>
<feature type="domain" description="Fibronectin type-III" evidence="5">
    <location>
        <begin position="946"/>
        <end position="1035"/>
    </location>
</feature>
<evidence type="ECO:0000256" key="4">
    <source>
        <dbReference type="SAM" id="MobiDB-lite"/>
    </source>
</evidence>
<feature type="region of interest" description="Disordered" evidence="4">
    <location>
        <begin position="1017"/>
        <end position="1038"/>
    </location>
</feature>